<dbReference type="InterPro" id="IPR000305">
    <property type="entry name" value="GIY-YIG_endonuc"/>
</dbReference>
<dbReference type="PROSITE" id="PS50164">
    <property type="entry name" value="GIY_YIG"/>
    <property type="match status" value="1"/>
</dbReference>
<dbReference type="SUPFAM" id="SSF82771">
    <property type="entry name" value="GIY-YIG endonuclease"/>
    <property type="match status" value="1"/>
</dbReference>
<keyword evidence="2 6" id="KW-0227">DNA damage</keyword>
<dbReference type="GO" id="GO:0006289">
    <property type="term" value="P:nucleotide-excision repair"/>
    <property type="evidence" value="ECO:0007669"/>
    <property type="project" value="UniProtKB-UniRule"/>
</dbReference>
<dbReference type="GO" id="GO:0009432">
    <property type="term" value="P:SOS response"/>
    <property type="evidence" value="ECO:0007669"/>
    <property type="project" value="UniProtKB-UniRule"/>
</dbReference>
<evidence type="ECO:0000256" key="2">
    <source>
        <dbReference type="ARBA" id="ARBA00022763"/>
    </source>
</evidence>
<dbReference type="Pfam" id="PF22920">
    <property type="entry name" value="UvrC_RNaseH"/>
    <property type="match status" value="1"/>
</dbReference>
<dbReference type="AlphaFoldDB" id="A0A120I956"/>
<evidence type="ECO:0000313" key="10">
    <source>
        <dbReference type="EMBL" id="AMB93863.1"/>
    </source>
</evidence>
<comment type="similarity">
    <text evidence="6">Belongs to the UvrC family.</text>
</comment>
<dbReference type="NCBIfam" id="TIGR00194">
    <property type="entry name" value="uvrC"/>
    <property type="match status" value="1"/>
</dbReference>
<dbReference type="SUPFAM" id="SSF46600">
    <property type="entry name" value="C-terminal UvrC-binding domain of UvrB"/>
    <property type="match status" value="1"/>
</dbReference>
<keyword evidence="3 6" id="KW-0228">DNA excision</keyword>
<dbReference type="PROSITE" id="PS50165">
    <property type="entry name" value="UVRC"/>
    <property type="match status" value="1"/>
</dbReference>
<dbReference type="GO" id="GO:0009381">
    <property type="term" value="F:excinuclease ABC activity"/>
    <property type="evidence" value="ECO:0007669"/>
    <property type="project" value="UniProtKB-UniRule"/>
</dbReference>
<dbReference type="Pfam" id="PF08459">
    <property type="entry name" value="UvrC_RNaseH_dom"/>
    <property type="match status" value="1"/>
</dbReference>
<dbReference type="PANTHER" id="PTHR30562:SF1">
    <property type="entry name" value="UVRABC SYSTEM PROTEIN C"/>
    <property type="match status" value="1"/>
</dbReference>
<comment type="subcellular location">
    <subcellularLocation>
        <location evidence="6">Cytoplasm</location>
    </subcellularLocation>
</comment>
<dbReference type="Gene3D" id="3.40.1440.10">
    <property type="entry name" value="GIY-YIG endonuclease"/>
    <property type="match status" value="1"/>
</dbReference>
<dbReference type="InterPro" id="IPR047296">
    <property type="entry name" value="GIY-YIG_UvrC_Cho"/>
</dbReference>
<dbReference type="EMBL" id="CP014160">
    <property type="protein sequence ID" value="AMB93863.1"/>
    <property type="molecule type" value="Genomic_DNA"/>
</dbReference>
<dbReference type="InterPro" id="IPR001943">
    <property type="entry name" value="UVR_dom"/>
</dbReference>
<keyword evidence="1 6" id="KW-0963">Cytoplasm</keyword>
<organism evidence="10 11">
    <name type="scientific">Aerococcus sanguinicola</name>
    <dbReference type="NCBI Taxonomy" id="119206"/>
    <lineage>
        <taxon>Bacteria</taxon>
        <taxon>Bacillati</taxon>
        <taxon>Bacillota</taxon>
        <taxon>Bacilli</taxon>
        <taxon>Lactobacillales</taxon>
        <taxon>Aerococcaceae</taxon>
        <taxon>Aerococcus</taxon>
    </lineage>
</organism>
<evidence type="ECO:0000256" key="4">
    <source>
        <dbReference type="ARBA" id="ARBA00022881"/>
    </source>
</evidence>
<keyword evidence="5 6" id="KW-0234">DNA repair</keyword>
<evidence type="ECO:0000313" key="11">
    <source>
        <dbReference type="Proteomes" id="UP000069912"/>
    </source>
</evidence>
<dbReference type="InterPro" id="IPR004791">
    <property type="entry name" value="UvrC"/>
</dbReference>
<dbReference type="GeneID" id="92903109"/>
<dbReference type="Pfam" id="PF01541">
    <property type="entry name" value="GIY-YIG"/>
    <property type="match status" value="1"/>
</dbReference>
<dbReference type="Gene3D" id="4.10.860.10">
    <property type="entry name" value="UVR domain"/>
    <property type="match status" value="1"/>
</dbReference>
<dbReference type="Gene3D" id="1.10.150.20">
    <property type="entry name" value="5' to 3' exonuclease, C-terminal subdomain"/>
    <property type="match status" value="1"/>
</dbReference>
<keyword evidence="6" id="KW-0742">SOS response</keyword>
<dbReference type="GO" id="GO:0009380">
    <property type="term" value="C:excinuclease repair complex"/>
    <property type="evidence" value="ECO:0007669"/>
    <property type="project" value="InterPro"/>
</dbReference>
<protein>
    <recommendedName>
        <fullName evidence="6">UvrABC system protein C</fullName>
        <shortName evidence="6">Protein UvrC</shortName>
    </recommendedName>
    <alternativeName>
        <fullName evidence="6">Excinuclease ABC subunit C</fullName>
    </alternativeName>
</protein>
<feature type="domain" description="GIY-YIG" evidence="8">
    <location>
        <begin position="15"/>
        <end position="92"/>
    </location>
</feature>
<dbReference type="CDD" id="cd10434">
    <property type="entry name" value="GIY-YIG_UvrC_Cho"/>
    <property type="match status" value="1"/>
</dbReference>
<dbReference type="FunFam" id="3.40.1440.10:FF:000001">
    <property type="entry name" value="UvrABC system protein C"/>
    <property type="match status" value="1"/>
</dbReference>
<evidence type="ECO:0000259" key="8">
    <source>
        <dbReference type="PROSITE" id="PS50164"/>
    </source>
</evidence>
<dbReference type="KEGG" id="asan:AWM72_03365"/>
<keyword evidence="11" id="KW-1185">Reference proteome</keyword>
<feature type="domain" description="UvrC family homology region profile" evidence="9">
    <location>
        <begin position="248"/>
        <end position="467"/>
    </location>
</feature>
<dbReference type="PROSITE" id="PS50151">
    <property type="entry name" value="UVR"/>
    <property type="match status" value="1"/>
</dbReference>
<name>A0A120I956_9LACT</name>
<dbReference type="SUPFAM" id="SSF47781">
    <property type="entry name" value="RuvA domain 2-like"/>
    <property type="match status" value="1"/>
</dbReference>
<gene>
    <name evidence="6" type="primary">uvrC</name>
    <name evidence="10" type="ORF">AWM72_03365</name>
</gene>
<reference evidence="11" key="2">
    <citation type="submission" date="2016-01" db="EMBL/GenBank/DDBJ databases">
        <title>Six Aerococcus type strain genome sequencing and assembly using PacBio and Illumina Hiseq.</title>
        <authorList>
            <person name="Carkaci D."/>
            <person name="Dargis R."/>
            <person name="Nielsen X.C."/>
            <person name="Skovgaard O."/>
            <person name="Fuursted K."/>
            <person name="Christensen J.J."/>
        </authorList>
    </citation>
    <scope>NUCLEOTIDE SEQUENCE [LARGE SCALE GENOMIC DNA]</scope>
    <source>
        <strain evidence="11">CCUG43001</strain>
    </source>
</reference>
<dbReference type="InterPro" id="IPR010994">
    <property type="entry name" value="RuvA_2-like"/>
</dbReference>
<dbReference type="InterPro" id="IPR050066">
    <property type="entry name" value="UvrABC_protein_C"/>
</dbReference>
<dbReference type="InterPro" id="IPR001162">
    <property type="entry name" value="UvrC_RNase_H_dom"/>
</dbReference>
<dbReference type="PANTHER" id="PTHR30562">
    <property type="entry name" value="UVRC/OXIDOREDUCTASE"/>
    <property type="match status" value="1"/>
</dbReference>
<dbReference type="HAMAP" id="MF_00203">
    <property type="entry name" value="UvrC"/>
    <property type="match status" value="1"/>
</dbReference>
<evidence type="ECO:0000256" key="3">
    <source>
        <dbReference type="ARBA" id="ARBA00022769"/>
    </source>
</evidence>
<comment type="subunit">
    <text evidence="6">Interacts with UvrB in an incision complex.</text>
</comment>
<keyword evidence="4 6" id="KW-0267">Excision nuclease</keyword>
<dbReference type="SMART" id="SM00465">
    <property type="entry name" value="GIYc"/>
    <property type="match status" value="1"/>
</dbReference>
<evidence type="ECO:0000259" key="7">
    <source>
        <dbReference type="PROSITE" id="PS50151"/>
    </source>
</evidence>
<feature type="domain" description="UVR" evidence="7">
    <location>
        <begin position="197"/>
        <end position="232"/>
    </location>
</feature>
<dbReference type="Proteomes" id="UP000069912">
    <property type="component" value="Chromosome"/>
</dbReference>
<dbReference type="Pfam" id="PF02151">
    <property type="entry name" value="UVR"/>
    <property type="match status" value="1"/>
</dbReference>
<evidence type="ECO:0000256" key="6">
    <source>
        <dbReference type="HAMAP-Rule" id="MF_00203"/>
    </source>
</evidence>
<dbReference type="GO" id="GO:0003677">
    <property type="term" value="F:DNA binding"/>
    <property type="evidence" value="ECO:0007669"/>
    <property type="project" value="UniProtKB-UniRule"/>
</dbReference>
<accession>A0A120I956</accession>
<proteinExistence type="inferred from homology"/>
<reference evidence="10 11" key="1">
    <citation type="journal article" date="2016" name="Genome Announc.">
        <title>Complete Genome Sequences of Aerococcus christensenii CCUG 28831T, Aerococcus sanguinicola CCUG 43001T, Aerococcus urinae CCUG 36881T, Aerococcus urinaeequi CCUG 28094T, Aerococcus urinaehominis CCUG 42038 BT, and Aerococcus viridans CCUG 4311T.</title>
        <authorList>
            <person name="Carkaci D."/>
            <person name="Dargis R."/>
            <person name="Nielsen X.C."/>
            <person name="Skovgaard O."/>
            <person name="Fuursted K."/>
            <person name="Christensen J.J."/>
        </authorList>
    </citation>
    <scope>NUCLEOTIDE SEQUENCE [LARGE SCALE GENOMIC DNA]</scope>
    <source>
        <strain evidence="10 11">CCUG43001</strain>
    </source>
</reference>
<dbReference type="RefSeq" id="WP_067973154.1">
    <property type="nucleotide sequence ID" value="NZ_CAJHKM010000004.1"/>
</dbReference>
<dbReference type="InterPro" id="IPR038476">
    <property type="entry name" value="UvrC_RNase_H_dom_sf"/>
</dbReference>
<dbReference type="InterPro" id="IPR036876">
    <property type="entry name" value="UVR_dom_sf"/>
</dbReference>
<dbReference type="GO" id="GO:0005737">
    <property type="term" value="C:cytoplasm"/>
    <property type="evidence" value="ECO:0007669"/>
    <property type="project" value="UniProtKB-SubCell"/>
</dbReference>
<evidence type="ECO:0000256" key="1">
    <source>
        <dbReference type="ARBA" id="ARBA00022490"/>
    </source>
</evidence>
<sequence length="609" mass="70239">MASELIENKLKLLPNDPGCYIMRDRNNHIIYIGKAKNLKNRVRSYFKSSHTGKTAQLVSEIHDFEIIITTTDKESLLLEINLIQKYQPHYNIKLKQGTMYPYLKITNEKDPQLIISSVVENDGGHYFGPYPNVNAANATRDLLQKTYPLRRCGKNEKRACFYYHLGQCIGCCDHPVSKETYDKQIRNITRFLNGNVKKIKNDLKKKMAQAAENMHYERAADYRDQIYYIEQTVEPQNVMSKQYNNRDVFAFYMDKGWISIQTFMLRQFSIIKRDSALFPCYTEPEEELTSYIVQFYQDKNHTLPKEILVPKGLDNNLLEETLGISVATPQRGDKRKMLDLARSNAELAHQQKFRLLAMNEQKTTGAVEELSQALKLPYLRVIESFDHSNHQGADNVSGMVCYEDGKPNKKKYRKYRIKSFEGADEYASSQEVIRRRYSRLLKEGQPLPNIILMDGGIIEVNAARDVLDNELGLEDLPVAGMVKDDKHRTAHLIYGQPPEIVDLDPKSQAFHLIQRIQTEVDRYAKSFHRNVHSKNSFTSRLDAIKGVGPKTRTKVMRHFKTLKNIRAASPEDIQELSIPAQVALEIHKAAWEGQPDNPYQKEAKAQKSE</sequence>
<evidence type="ECO:0000256" key="5">
    <source>
        <dbReference type="ARBA" id="ARBA00023204"/>
    </source>
</evidence>
<comment type="function">
    <text evidence="6">The UvrABC repair system catalyzes the recognition and processing of DNA lesions. UvrC both incises the 5' and 3' sides of the lesion. The N-terminal half is responsible for the 3' incision and the C-terminal half is responsible for the 5' incision.</text>
</comment>
<evidence type="ECO:0000259" key="9">
    <source>
        <dbReference type="PROSITE" id="PS50165"/>
    </source>
</evidence>
<dbReference type="InterPro" id="IPR035901">
    <property type="entry name" value="GIY-YIG_endonuc_sf"/>
</dbReference>
<dbReference type="Gene3D" id="3.30.420.340">
    <property type="entry name" value="UvrC, RNAse H endonuclease domain"/>
    <property type="match status" value="1"/>
</dbReference>